<evidence type="ECO:0008006" key="3">
    <source>
        <dbReference type="Google" id="ProtNLM"/>
    </source>
</evidence>
<sequence>METFFLHGQEQEVIALTERIQIPSGTRLPEDWQGQRVIHWGTSHDDVPNVPCLQPVKAIRLAQNRRKREETLALHGIKTVSSHAAKTHGKADVQTFIRKYKVAVFHLQTLLVYEKKMTHLLTEQSLQQQRQLQGTAAYAEVQPSQMSFHVRRASREAVKAIYALGLDYGLVTIGITRAGHTLVLDVEPVPRLNNRLIQLFAQAIDLYDQSLEKELGRQEHAMLGCDPEFLLVNPQGKVVFADRFLTRDGAVGCDAIVLSGHRVILPLAELRPQPAVEPLQLMRNLRVTMGLAARKISDASLAWLAGGMPVRGYPLGGHLHFSRCWLNSHLLRALDTYLALPLILIEDLSTCDRRPRYGFLGDYRKKSHGGFEYRTLPSWIATPELTEGVFTLASLIVNNYWRLPRQPLQEHDVQAAYYRGEKHKLLSIVHSLWRDLEQLRGYELHQNVLDRLKSQLLSMTSWKETVDIRIAWRMTKVEPLVVHT</sequence>
<accession>A0AA96LJQ9</accession>
<organism evidence="1 2">
    <name type="scientific">Paenibacillus roseopurpureus</name>
    <dbReference type="NCBI Taxonomy" id="2918901"/>
    <lineage>
        <taxon>Bacteria</taxon>
        <taxon>Bacillati</taxon>
        <taxon>Bacillota</taxon>
        <taxon>Bacilli</taxon>
        <taxon>Bacillales</taxon>
        <taxon>Paenibacillaceae</taxon>
        <taxon>Paenibacillus</taxon>
    </lineage>
</organism>
<dbReference type="EMBL" id="CP130319">
    <property type="protein sequence ID" value="WNR42301.1"/>
    <property type="molecule type" value="Genomic_DNA"/>
</dbReference>
<dbReference type="AlphaFoldDB" id="A0AA96LJQ9"/>
<dbReference type="KEGG" id="proo:MJB10_14260"/>
<dbReference type="InterPro" id="IPR025681">
    <property type="entry name" value="COOH-NH2_lig"/>
</dbReference>
<evidence type="ECO:0000313" key="1">
    <source>
        <dbReference type="EMBL" id="WNR42301.1"/>
    </source>
</evidence>
<reference evidence="1" key="1">
    <citation type="submission" date="2022-02" db="EMBL/GenBank/DDBJ databases">
        <title>Paenibacillus sp. MBLB1832 Whole Genome Shotgun Sequencing.</title>
        <authorList>
            <person name="Hwang C.Y."/>
            <person name="Cho E.-S."/>
            <person name="Seo M.-J."/>
        </authorList>
    </citation>
    <scope>NUCLEOTIDE SEQUENCE</scope>
    <source>
        <strain evidence="1">MBLB1832</strain>
    </source>
</reference>
<keyword evidence="2" id="KW-1185">Reference proteome</keyword>
<dbReference type="RefSeq" id="WP_314795628.1">
    <property type="nucleotide sequence ID" value="NZ_CP130319.1"/>
</dbReference>
<proteinExistence type="predicted"/>
<dbReference type="Pfam" id="PF14395">
    <property type="entry name" value="COOH-NH2_lig"/>
    <property type="match status" value="1"/>
</dbReference>
<evidence type="ECO:0000313" key="2">
    <source>
        <dbReference type="Proteomes" id="UP001304650"/>
    </source>
</evidence>
<name>A0AA96LJQ9_9BACL</name>
<dbReference type="Proteomes" id="UP001304650">
    <property type="component" value="Chromosome"/>
</dbReference>
<protein>
    <recommendedName>
        <fullName evidence="3">Phage phiEco32-like COOH-NH2 ligase-type 2</fullName>
    </recommendedName>
</protein>
<gene>
    <name evidence="1" type="ORF">MJB10_14260</name>
</gene>